<dbReference type="EMBL" id="JBHRSZ010000005">
    <property type="protein sequence ID" value="MFC3152072.1"/>
    <property type="molecule type" value="Genomic_DNA"/>
</dbReference>
<sequence length="228" mass="26080">MANWQYPVVSMLSHYYNATLPTERLGEGAPDTLIKTNLIQGVRVCIQFCGTLSSNSFEPLGSNSWDDLFMDTLMNKPMILGALFASTLLVSFQASAESKDLDEQLLKCFEMSDEKRRMVCYDDISRAIASANPEKQEVVKQRAIADFGLSHQKQAHDEMVMKAVKVDREPAGKWLITMENGQVWQQTDDERYNFNSKQPEVRIFKMLFGSYAMTEVDRSKKIRVKRIQ</sequence>
<dbReference type="Proteomes" id="UP001595476">
    <property type="component" value="Unassembled WGS sequence"/>
</dbReference>
<evidence type="ECO:0000313" key="1">
    <source>
        <dbReference type="EMBL" id="MFC3152072.1"/>
    </source>
</evidence>
<gene>
    <name evidence="1" type="ORF">ACFOEK_13600</name>
</gene>
<name>A0ABV7HE13_9GAMM</name>
<accession>A0ABV7HE13</accession>
<dbReference type="RefSeq" id="WP_386721849.1">
    <property type="nucleotide sequence ID" value="NZ_JBHRSZ010000005.1"/>
</dbReference>
<keyword evidence="2" id="KW-1185">Reference proteome</keyword>
<evidence type="ECO:0000313" key="2">
    <source>
        <dbReference type="Proteomes" id="UP001595476"/>
    </source>
</evidence>
<proteinExistence type="predicted"/>
<protein>
    <submittedName>
        <fullName evidence="1">Uncharacterized protein</fullName>
    </submittedName>
</protein>
<reference evidence="2" key="1">
    <citation type="journal article" date="2019" name="Int. J. Syst. Evol. Microbiol.">
        <title>The Global Catalogue of Microorganisms (GCM) 10K type strain sequencing project: providing services to taxonomists for standard genome sequencing and annotation.</title>
        <authorList>
            <consortium name="The Broad Institute Genomics Platform"/>
            <consortium name="The Broad Institute Genome Sequencing Center for Infectious Disease"/>
            <person name="Wu L."/>
            <person name="Ma J."/>
        </authorList>
    </citation>
    <scope>NUCLEOTIDE SEQUENCE [LARGE SCALE GENOMIC DNA]</scope>
    <source>
        <strain evidence="2">KCTC 52438</strain>
    </source>
</reference>
<comment type="caution">
    <text evidence="1">The sequence shown here is derived from an EMBL/GenBank/DDBJ whole genome shotgun (WGS) entry which is preliminary data.</text>
</comment>
<organism evidence="1 2">
    <name type="scientific">Litoribrevibacter euphylliae</name>
    <dbReference type="NCBI Taxonomy" id="1834034"/>
    <lineage>
        <taxon>Bacteria</taxon>
        <taxon>Pseudomonadati</taxon>
        <taxon>Pseudomonadota</taxon>
        <taxon>Gammaproteobacteria</taxon>
        <taxon>Oceanospirillales</taxon>
        <taxon>Oceanospirillaceae</taxon>
        <taxon>Litoribrevibacter</taxon>
    </lineage>
</organism>